<sequence>MDVSQHTLVLISTMAMTVPLFGALCCLLQDRNKTLFRVLAAFFLAAAVTELPTALQMVVTGAGIVTLLEALWLTAMACVTPLIWLYVWILTSEDEALPKNLYRHMVLPGFTLLTSVSIVLYLVVADLRFFGLSEQVLQQVAVAINWVFWVLVTVAIKLQWGVYILLVYSRLVSYRVRLKDLFASTERKELRWIAFVIGVSGFYWVLSLISSLLSYMVPDYDGLPSLVYFLLNLTLQTIMAVWGLRQRPGLRPKENLTRVPEQRYANSALTEEATDRIAAKLRKAMTTDKLYLNPNLSLWILARHTGVSENYISQVLNEVIGQNFFDFVNSHRIEAAKINLRESDETILTVALDAGFNSRSSFYTAFKKVTGQTPTAYRKAQGAVDKLSTNLSV</sequence>
<feature type="transmembrane region" description="Helical" evidence="4">
    <location>
        <begin position="101"/>
        <end position="124"/>
    </location>
</feature>
<evidence type="ECO:0000256" key="4">
    <source>
        <dbReference type="SAM" id="Phobius"/>
    </source>
</evidence>
<dbReference type="Proteomes" id="UP001209803">
    <property type="component" value="Chromosome"/>
</dbReference>
<dbReference type="SUPFAM" id="SSF46689">
    <property type="entry name" value="Homeodomain-like"/>
    <property type="match status" value="1"/>
</dbReference>
<feature type="transmembrane region" description="Helical" evidence="4">
    <location>
        <begin position="70"/>
        <end position="89"/>
    </location>
</feature>
<dbReference type="InterPro" id="IPR009057">
    <property type="entry name" value="Homeodomain-like_sf"/>
</dbReference>
<evidence type="ECO:0000313" key="7">
    <source>
        <dbReference type="Proteomes" id="UP001209803"/>
    </source>
</evidence>
<dbReference type="InterPro" id="IPR018060">
    <property type="entry name" value="HTH_AraC"/>
</dbReference>
<dbReference type="Pfam" id="PF12833">
    <property type="entry name" value="HTH_18"/>
    <property type="match status" value="1"/>
</dbReference>
<keyword evidence="7" id="KW-1185">Reference proteome</keyword>
<dbReference type="PROSITE" id="PS00041">
    <property type="entry name" value="HTH_ARAC_FAMILY_1"/>
    <property type="match status" value="1"/>
</dbReference>
<evidence type="ECO:0000256" key="2">
    <source>
        <dbReference type="ARBA" id="ARBA00023125"/>
    </source>
</evidence>
<evidence type="ECO:0000259" key="5">
    <source>
        <dbReference type="PROSITE" id="PS01124"/>
    </source>
</evidence>
<protein>
    <submittedName>
        <fullName evidence="6">AraC family transcriptional regulator</fullName>
    </submittedName>
</protein>
<dbReference type="Gene3D" id="1.10.10.60">
    <property type="entry name" value="Homeodomain-like"/>
    <property type="match status" value="2"/>
</dbReference>
<dbReference type="EMBL" id="CP120863">
    <property type="protein sequence ID" value="WFE89099.1"/>
    <property type="molecule type" value="Genomic_DNA"/>
</dbReference>
<gene>
    <name evidence="6" type="ORF">K1718_23550</name>
</gene>
<feature type="transmembrane region" description="Helical" evidence="4">
    <location>
        <begin position="6"/>
        <end position="28"/>
    </location>
</feature>
<keyword evidence="4" id="KW-0472">Membrane</keyword>
<feature type="transmembrane region" description="Helical" evidence="4">
    <location>
        <begin position="190"/>
        <end position="213"/>
    </location>
</feature>
<evidence type="ECO:0000256" key="1">
    <source>
        <dbReference type="ARBA" id="ARBA00023015"/>
    </source>
</evidence>
<feature type="transmembrane region" description="Helical" evidence="4">
    <location>
        <begin position="144"/>
        <end position="169"/>
    </location>
</feature>
<dbReference type="PROSITE" id="PS01124">
    <property type="entry name" value="HTH_ARAC_FAMILY_2"/>
    <property type="match status" value="1"/>
</dbReference>
<keyword evidence="1" id="KW-0805">Transcription regulation</keyword>
<dbReference type="SMART" id="SM00342">
    <property type="entry name" value="HTH_ARAC"/>
    <property type="match status" value="1"/>
</dbReference>
<feature type="transmembrane region" description="Helical" evidence="4">
    <location>
        <begin position="225"/>
        <end position="244"/>
    </location>
</feature>
<accession>A0ABY8F144</accession>
<keyword evidence="4" id="KW-0812">Transmembrane</keyword>
<organism evidence="6 7">
    <name type="scientific">Roseibium porphyridii</name>
    <dbReference type="NCBI Taxonomy" id="2866279"/>
    <lineage>
        <taxon>Bacteria</taxon>
        <taxon>Pseudomonadati</taxon>
        <taxon>Pseudomonadota</taxon>
        <taxon>Alphaproteobacteria</taxon>
        <taxon>Hyphomicrobiales</taxon>
        <taxon>Stappiaceae</taxon>
        <taxon>Roseibium</taxon>
    </lineage>
</organism>
<dbReference type="RefSeq" id="WP_265680639.1">
    <property type="nucleotide sequence ID" value="NZ_CP120863.1"/>
</dbReference>
<reference evidence="6 7" key="1">
    <citation type="submission" date="2023-03" db="EMBL/GenBank/DDBJ databases">
        <title>Roseibium porphyridii sp. nov. and Roseibium rhodosorbium sp. nov. isolated from marine algae, Porphyridium cruentum and Rhodosorus marinus, respectively.</title>
        <authorList>
            <person name="Lee M.W."/>
            <person name="Choi B.J."/>
            <person name="Lee J.K."/>
            <person name="Choi D.G."/>
            <person name="Baek J.H."/>
            <person name="Bayburt H."/>
            <person name="Kim J.M."/>
            <person name="Han D.M."/>
            <person name="Kim K.H."/>
            <person name="Jeon C.O."/>
        </authorList>
    </citation>
    <scope>NUCLEOTIDE SEQUENCE [LARGE SCALE GENOMIC DNA]</scope>
    <source>
        <strain evidence="6 7">KMA01</strain>
    </source>
</reference>
<evidence type="ECO:0000313" key="6">
    <source>
        <dbReference type="EMBL" id="WFE89099.1"/>
    </source>
</evidence>
<dbReference type="PANTHER" id="PTHR43280">
    <property type="entry name" value="ARAC-FAMILY TRANSCRIPTIONAL REGULATOR"/>
    <property type="match status" value="1"/>
</dbReference>
<feature type="domain" description="HTH araC/xylS-type" evidence="5">
    <location>
        <begin position="275"/>
        <end position="380"/>
    </location>
</feature>
<keyword evidence="4" id="KW-1133">Transmembrane helix</keyword>
<dbReference type="PRINTS" id="PR00032">
    <property type="entry name" value="HTHARAC"/>
</dbReference>
<keyword evidence="3" id="KW-0804">Transcription</keyword>
<dbReference type="InterPro" id="IPR018062">
    <property type="entry name" value="HTH_AraC-typ_CS"/>
</dbReference>
<dbReference type="InterPro" id="IPR020449">
    <property type="entry name" value="Tscrpt_reg_AraC-type_HTH"/>
</dbReference>
<keyword evidence="2" id="KW-0238">DNA-binding</keyword>
<name>A0ABY8F144_9HYPH</name>
<evidence type="ECO:0000256" key="3">
    <source>
        <dbReference type="ARBA" id="ARBA00023163"/>
    </source>
</evidence>
<proteinExistence type="predicted"/>
<dbReference type="PANTHER" id="PTHR43280:SF29">
    <property type="entry name" value="ARAC-FAMILY TRANSCRIPTIONAL REGULATOR"/>
    <property type="match status" value="1"/>
</dbReference>
<feature type="transmembrane region" description="Helical" evidence="4">
    <location>
        <begin position="35"/>
        <end position="58"/>
    </location>
</feature>